<evidence type="ECO:0000313" key="3">
    <source>
        <dbReference type="Proteomes" id="UP000478052"/>
    </source>
</evidence>
<evidence type="ECO:0000313" key="2">
    <source>
        <dbReference type="EMBL" id="KAF0766587.1"/>
    </source>
</evidence>
<dbReference type="Proteomes" id="UP000478052">
    <property type="component" value="Unassembled WGS sequence"/>
</dbReference>
<accession>A0A6G0Z7C2</accession>
<sequence length="121" mass="13159">MWKRRGHSEAHLARLPYWEPFRTEIACHVGNKLSVATISGIIGGPSEKNLPLNPEPPPVRQGGRRESSPSCSSGWTERASRVVGLAGPKSIQRGSRFFEVISDGVAQSALEAKISKIENVV</sequence>
<organism evidence="2 3">
    <name type="scientific">Aphis craccivora</name>
    <name type="common">Cowpea aphid</name>
    <dbReference type="NCBI Taxonomy" id="307492"/>
    <lineage>
        <taxon>Eukaryota</taxon>
        <taxon>Metazoa</taxon>
        <taxon>Ecdysozoa</taxon>
        <taxon>Arthropoda</taxon>
        <taxon>Hexapoda</taxon>
        <taxon>Insecta</taxon>
        <taxon>Pterygota</taxon>
        <taxon>Neoptera</taxon>
        <taxon>Paraneoptera</taxon>
        <taxon>Hemiptera</taxon>
        <taxon>Sternorrhyncha</taxon>
        <taxon>Aphidomorpha</taxon>
        <taxon>Aphidoidea</taxon>
        <taxon>Aphididae</taxon>
        <taxon>Aphidini</taxon>
        <taxon>Aphis</taxon>
        <taxon>Aphis</taxon>
    </lineage>
</organism>
<protein>
    <submittedName>
        <fullName evidence="2">Retrovirus-related Pol polyprotein from type-1 retrotransposable element R1</fullName>
    </submittedName>
</protein>
<reference evidence="2 3" key="1">
    <citation type="submission" date="2019-08" db="EMBL/GenBank/DDBJ databases">
        <title>Whole genome of Aphis craccivora.</title>
        <authorList>
            <person name="Voronova N.V."/>
            <person name="Shulinski R.S."/>
            <person name="Bandarenka Y.V."/>
            <person name="Zhorov D.G."/>
            <person name="Warner D."/>
        </authorList>
    </citation>
    <scope>NUCLEOTIDE SEQUENCE [LARGE SCALE GENOMIC DNA]</scope>
    <source>
        <strain evidence="2">180601</strain>
        <tissue evidence="2">Whole Body</tissue>
    </source>
</reference>
<name>A0A6G0Z7C2_APHCR</name>
<proteinExistence type="predicted"/>
<dbReference type="EMBL" id="VUJU01001156">
    <property type="protein sequence ID" value="KAF0766587.1"/>
    <property type="molecule type" value="Genomic_DNA"/>
</dbReference>
<keyword evidence="3" id="KW-1185">Reference proteome</keyword>
<evidence type="ECO:0000256" key="1">
    <source>
        <dbReference type="SAM" id="MobiDB-lite"/>
    </source>
</evidence>
<dbReference type="AlphaFoldDB" id="A0A6G0Z7C2"/>
<feature type="region of interest" description="Disordered" evidence="1">
    <location>
        <begin position="43"/>
        <end position="79"/>
    </location>
</feature>
<gene>
    <name evidence="2" type="ORF">FWK35_00025150</name>
</gene>
<comment type="caution">
    <text evidence="2">The sequence shown here is derived from an EMBL/GenBank/DDBJ whole genome shotgun (WGS) entry which is preliminary data.</text>
</comment>